<name>A0A8J5WJI4_ZIZPA</name>
<comment type="caution">
    <text evidence="2">The sequence shown here is derived from an EMBL/GenBank/DDBJ whole genome shotgun (WGS) entry which is preliminary data.</text>
</comment>
<feature type="region of interest" description="Disordered" evidence="1">
    <location>
        <begin position="1"/>
        <end position="52"/>
    </location>
</feature>
<protein>
    <submittedName>
        <fullName evidence="2">Uncharacterized protein</fullName>
    </submittedName>
</protein>
<evidence type="ECO:0000313" key="2">
    <source>
        <dbReference type="EMBL" id="KAG8090018.1"/>
    </source>
</evidence>
<sequence length="93" mass="9779">MVFLGRHRRCPTPGLSSALPLPTAPPSRARSATPEPCPWVTKPAPPPKPNLSTTPLGPMVTVSSLPIPAFLVVDLGATLPSSTILRFPPSFIC</sequence>
<keyword evidence="3" id="KW-1185">Reference proteome</keyword>
<feature type="compositionally biased region" description="Basic residues" evidence="1">
    <location>
        <begin position="1"/>
        <end position="10"/>
    </location>
</feature>
<accession>A0A8J5WJI4</accession>
<dbReference type="Proteomes" id="UP000729402">
    <property type="component" value="Unassembled WGS sequence"/>
</dbReference>
<organism evidence="2 3">
    <name type="scientific">Zizania palustris</name>
    <name type="common">Northern wild rice</name>
    <dbReference type="NCBI Taxonomy" id="103762"/>
    <lineage>
        <taxon>Eukaryota</taxon>
        <taxon>Viridiplantae</taxon>
        <taxon>Streptophyta</taxon>
        <taxon>Embryophyta</taxon>
        <taxon>Tracheophyta</taxon>
        <taxon>Spermatophyta</taxon>
        <taxon>Magnoliopsida</taxon>
        <taxon>Liliopsida</taxon>
        <taxon>Poales</taxon>
        <taxon>Poaceae</taxon>
        <taxon>BOP clade</taxon>
        <taxon>Oryzoideae</taxon>
        <taxon>Oryzeae</taxon>
        <taxon>Zizaniinae</taxon>
        <taxon>Zizania</taxon>
    </lineage>
</organism>
<dbReference type="EMBL" id="JAAALK010000081">
    <property type="protein sequence ID" value="KAG8090018.1"/>
    <property type="molecule type" value="Genomic_DNA"/>
</dbReference>
<evidence type="ECO:0000256" key="1">
    <source>
        <dbReference type="SAM" id="MobiDB-lite"/>
    </source>
</evidence>
<reference evidence="2" key="1">
    <citation type="journal article" date="2021" name="bioRxiv">
        <title>Whole Genome Assembly and Annotation of Northern Wild Rice, Zizania palustris L., Supports a Whole Genome Duplication in the Zizania Genus.</title>
        <authorList>
            <person name="Haas M."/>
            <person name="Kono T."/>
            <person name="Macchietto M."/>
            <person name="Millas R."/>
            <person name="McGilp L."/>
            <person name="Shao M."/>
            <person name="Duquette J."/>
            <person name="Hirsch C.N."/>
            <person name="Kimball J."/>
        </authorList>
    </citation>
    <scope>NUCLEOTIDE SEQUENCE</scope>
    <source>
        <tissue evidence="2">Fresh leaf tissue</tissue>
    </source>
</reference>
<proteinExistence type="predicted"/>
<dbReference type="AlphaFoldDB" id="A0A8J5WJI4"/>
<gene>
    <name evidence="2" type="ORF">GUJ93_ZPchr0011g27910</name>
</gene>
<evidence type="ECO:0000313" key="3">
    <source>
        <dbReference type="Proteomes" id="UP000729402"/>
    </source>
</evidence>
<reference evidence="2" key="2">
    <citation type="submission" date="2021-02" db="EMBL/GenBank/DDBJ databases">
        <authorList>
            <person name="Kimball J.A."/>
            <person name="Haas M.W."/>
            <person name="Macchietto M."/>
            <person name="Kono T."/>
            <person name="Duquette J."/>
            <person name="Shao M."/>
        </authorList>
    </citation>
    <scope>NUCLEOTIDE SEQUENCE</scope>
    <source>
        <tissue evidence="2">Fresh leaf tissue</tissue>
    </source>
</reference>
<feature type="compositionally biased region" description="Low complexity" evidence="1">
    <location>
        <begin position="11"/>
        <end position="42"/>
    </location>
</feature>